<accession>A0ABY7GQH9</accession>
<dbReference type="Proteomes" id="UP001162780">
    <property type="component" value="Chromosome"/>
</dbReference>
<evidence type="ECO:0000313" key="2">
    <source>
        <dbReference type="Proteomes" id="UP001162780"/>
    </source>
</evidence>
<organism evidence="1 2">
    <name type="scientific">Methylomonas rapida</name>
    <dbReference type="NCBI Taxonomy" id="2963939"/>
    <lineage>
        <taxon>Bacteria</taxon>
        <taxon>Pseudomonadati</taxon>
        <taxon>Pseudomonadota</taxon>
        <taxon>Gammaproteobacteria</taxon>
        <taxon>Methylococcales</taxon>
        <taxon>Methylococcaceae</taxon>
        <taxon>Methylomonas</taxon>
    </lineage>
</organism>
<name>A0ABY7GQH9_9GAMM</name>
<dbReference type="RefSeq" id="WP_269022801.1">
    <property type="nucleotide sequence ID" value="NZ_CP113517.1"/>
</dbReference>
<sequence>MLYNIHQKHPELKIVMLSTDGPSATNEVKGILARHRLGDLDNWIFGAGDAQKLRYEIDPSWHGELPRTYFYSAAHTRVGKSGALRSDEIEAQITNITH</sequence>
<dbReference type="EMBL" id="CP113517">
    <property type="protein sequence ID" value="WAR46756.1"/>
    <property type="molecule type" value="Genomic_DNA"/>
</dbReference>
<keyword evidence="2" id="KW-1185">Reference proteome</keyword>
<protein>
    <submittedName>
        <fullName evidence="1">Uncharacterized protein</fullName>
    </submittedName>
</protein>
<reference evidence="1" key="1">
    <citation type="submission" date="2022-11" db="EMBL/GenBank/DDBJ databases">
        <title>Methylomonas rapida sp. nov., Carotenoid-Producing Obligate Methanotrophs with High Growth Characteristics and Biotechnological Potential.</title>
        <authorList>
            <person name="Tikhonova E.N."/>
            <person name="Suleimanov R.Z."/>
            <person name="Miroshnikov K."/>
            <person name="Oshkin I.Y."/>
            <person name="Belova S.E."/>
            <person name="Danilova O.V."/>
            <person name="Ashikhmin A."/>
            <person name="Konopkin A."/>
            <person name="But S.Y."/>
            <person name="Khmelenina V.N."/>
            <person name="Kuznetsov N."/>
            <person name="Pimenov N.V."/>
            <person name="Dedysh S.N."/>
        </authorList>
    </citation>
    <scope>NUCLEOTIDE SEQUENCE</scope>
    <source>
        <strain evidence="1">MP1</strain>
    </source>
</reference>
<evidence type="ECO:0000313" key="1">
    <source>
        <dbReference type="EMBL" id="WAR46756.1"/>
    </source>
</evidence>
<proteinExistence type="predicted"/>
<gene>
    <name evidence="1" type="ORF">NM686_009650</name>
</gene>